<evidence type="ECO:0008006" key="4">
    <source>
        <dbReference type="Google" id="ProtNLM"/>
    </source>
</evidence>
<feature type="transmembrane region" description="Helical" evidence="1">
    <location>
        <begin position="28"/>
        <end position="46"/>
    </location>
</feature>
<keyword evidence="1" id="KW-0472">Membrane</keyword>
<organism evidence="2 3">
    <name type="scientific">Kitasatospora xanthocidica</name>
    <dbReference type="NCBI Taxonomy" id="83382"/>
    <lineage>
        <taxon>Bacteria</taxon>
        <taxon>Bacillati</taxon>
        <taxon>Actinomycetota</taxon>
        <taxon>Actinomycetes</taxon>
        <taxon>Kitasatosporales</taxon>
        <taxon>Streptomycetaceae</taxon>
        <taxon>Kitasatospora</taxon>
    </lineage>
</organism>
<dbReference type="PANTHER" id="PTHR30572:SF4">
    <property type="entry name" value="ABC TRANSPORTER PERMEASE YTRF"/>
    <property type="match status" value="1"/>
</dbReference>
<evidence type="ECO:0000313" key="3">
    <source>
        <dbReference type="Proteomes" id="UP000263377"/>
    </source>
</evidence>
<evidence type="ECO:0000256" key="1">
    <source>
        <dbReference type="SAM" id="Phobius"/>
    </source>
</evidence>
<evidence type="ECO:0000313" key="2">
    <source>
        <dbReference type="EMBL" id="RGD55552.1"/>
    </source>
</evidence>
<feature type="transmembrane region" description="Helical" evidence="1">
    <location>
        <begin position="797"/>
        <end position="821"/>
    </location>
</feature>
<feature type="transmembrane region" description="Helical" evidence="1">
    <location>
        <begin position="401"/>
        <end position="427"/>
    </location>
</feature>
<dbReference type="EMBL" id="QVIG01000003">
    <property type="protein sequence ID" value="RGD55552.1"/>
    <property type="molecule type" value="Genomic_DNA"/>
</dbReference>
<reference evidence="2 3" key="1">
    <citation type="submission" date="2018-08" db="EMBL/GenBank/DDBJ databases">
        <title>Diversity &amp; Physiological Properties of Lignin-Decomposing Actinobacteria from Soil.</title>
        <authorList>
            <person name="Roh S.G."/>
            <person name="Kim S.B."/>
        </authorList>
    </citation>
    <scope>NUCLEOTIDE SEQUENCE [LARGE SCALE GENOMIC DNA]</scope>
    <source>
        <strain evidence="2 3">MMS17-GH009</strain>
    </source>
</reference>
<keyword evidence="1" id="KW-0812">Transmembrane</keyword>
<feature type="transmembrane region" description="Helical" evidence="1">
    <location>
        <begin position="892"/>
        <end position="913"/>
    </location>
</feature>
<dbReference type="AlphaFoldDB" id="A0A372ZJ58"/>
<feature type="transmembrane region" description="Helical" evidence="1">
    <location>
        <begin position="468"/>
        <end position="488"/>
    </location>
</feature>
<feature type="transmembrane region" description="Helical" evidence="1">
    <location>
        <begin position="321"/>
        <end position="348"/>
    </location>
</feature>
<proteinExistence type="predicted"/>
<dbReference type="Proteomes" id="UP000263377">
    <property type="component" value="Unassembled WGS sequence"/>
</dbReference>
<keyword evidence="3" id="KW-1185">Reference proteome</keyword>
<dbReference type="RefSeq" id="WP_117492902.1">
    <property type="nucleotide sequence ID" value="NZ_QVIG01000003.1"/>
</dbReference>
<sequence length="932" mass="94912">MTAKAGTPGAAHRPAHWVRTRLRADPGTALLTAALAFVTVLLSVAVPRVTDRGADAALRDYVHRQGIHATSLHFSSKARPSDTAADLDAVDRQLVERVGGKLALSPAGLAHGSVTDSVPMFNPGYRRVSDSAPPRLSLAHLAGLADRVTLTEGSRPGAATAGAPLPVMVSRTAAELVGIKVGDVVDSGSTGPDSRRTAVVTGLFRVNDPLDPFWTGLGCPDRPCLNIDLEHGNWLGATGFVDGDSLAGLTGWGTSVQNFWRVAVDPAPLRADRLERTRADVLPLVSGPGVAALADATGRADLRSVSTLPVILDRAAERYRAAMALSAIGPAGVAGVAVVVLCLAAALGTDRRAAELGLLRARGGSRGGVLLRLLGEGAVTVLPAAALGAVLALVLLPTPRWGLAVAAGLGTTLLALLALPARAALLWDRPRPTGRGRRVVGELALLAVTAVAVAEVRRRGVGHSGRGVDPLLVAAPLLLAVAGGLLLARIEPVATGRLAALVGRGRGLIGFLGLARAARDGSGRRRPSALPLLALLIAVTATGFGATLLASVDHGRLHAGRLATGGDIAVSVPDYATLPDPFLKAVGGLPEARSATAVRVDQRARFVGAGPNDYTKVTLVVAEPTAYAAIARTLGAGAFDPAKLAGPPGGPDTPVPALFSRDLAARLAAGAPTLHLSTASELRTTVAGIVTATPALPEPEQPFVVVPSGPAVERLPELGRWTGWLAVGDGLDPGRIRSLLLERGLVEPTGLDKLIADEAAAAGRGSHGLPPAYRVGSSREYAAQLADDPLQQAAGRLFWYAAPASAGFAVLAVLLTLLRAAPDRTAVLARLRTMGLRPRQGLALIIAEALPRTLAASAGGAGVAVLAAVLLGPAFDLSTLVGAGTGGSLDPAPLPVLLPTAGLTLVACLGVVLETLVAGRRQIATELRAGES</sequence>
<dbReference type="InterPro" id="IPR050250">
    <property type="entry name" value="Macrolide_Exporter_MacB"/>
</dbReference>
<comment type="caution">
    <text evidence="2">The sequence shown here is derived from an EMBL/GenBank/DDBJ whole genome shotgun (WGS) entry which is preliminary data.</text>
</comment>
<feature type="transmembrane region" description="Helical" evidence="1">
    <location>
        <begin position="439"/>
        <end position="456"/>
    </location>
</feature>
<accession>A0A372ZJ58</accession>
<feature type="transmembrane region" description="Helical" evidence="1">
    <location>
        <begin position="842"/>
        <end position="872"/>
    </location>
</feature>
<dbReference type="GO" id="GO:0022857">
    <property type="term" value="F:transmembrane transporter activity"/>
    <property type="evidence" value="ECO:0007669"/>
    <property type="project" value="TreeGrafter"/>
</dbReference>
<dbReference type="GO" id="GO:0005886">
    <property type="term" value="C:plasma membrane"/>
    <property type="evidence" value="ECO:0007669"/>
    <property type="project" value="TreeGrafter"/>
</dbReference>
<keyword evidence="1" id="KW-1133">Transmembrane helix</keyword>
<protein>
    <recommendedName>
        <fullName evidence="4">ABC transporter permease</fullName>
    </recommendedName>
</protein>
<dbReference type="PANTHER" id="PTHR30572">
    <property type="entry name" value="MEMBRANE COMPONENT OF TRANSPORTER-RELATED"/>
    <property type="match status" value="1"/>
</dbReference>
<feature type="transmembrane region" description="Helical" evidence="1">
    <location>
        <begin position="369"/>
        <end position="395"/>
    </location>
</feature>
<feature type="transmembrane region" description="Helical" evidence="1">
    <location>
        <begin position="529"/>
        <end position="552"/>
    </location>
</feature>
<gene>
    <name evidence="2" type="ORF">DR950_40085</name>
</gene>
<name>A0A372ZJ58_9ACTN</name>